<dbReference type="InterPro" id="IPR000914">
    <property type="entry name" value="SBP_5_dom"/>
</dbReference>
<evidence type="ECO:0000313" key="6">
    <source>
        <dbReference type="Proteomes" id="UP000199647"/>
    </source>
</evidence>
<dbReference type="GO" id="GO:0015833">
    <property type="term" value="P:peptide transport"/>
    <property type="evidence" value="ECO:0007669"/>
    <property type="project" value="TreeGrafter"/>
</dbReference>
<feature type="chain" id="PRO_5011726609" evidence="3">
    <location>
        <begin position="25"/>
        <end position="503"/>
    </location>
</feature>
<dbReference type="GO" id="GO:0043190">
    <property type="term" value="C:ATP-binding cassette (ABC) transporter complex"/>
    <property type="evidence" value="ECO:0007669"/>
    <property type="project" value="InterPro"/>
</dbReference>
<dbReference type="GO" id="GO:1904680">
    <property type="term" value="F:peptide transmembrane transporter activity"/>
    <property type="evidence" value="ECO:0007669"/>
    <property type="project" value="TreeGrafter"/>
</dbReference>
<dbReference type="AlphaFoldDB" id="A0A1H9IKB2"/>
<dbReference type="STRING" id="1855383.SAMN05216548_107130"/>
<accession>A0A1H9IKB2</accession>
<evidence type="ECO:0000256" key="1">
    <source>
        <dbReference type="ARBA" id="ARBA00004418"/>
    </source>
</evidence>
<dbReference type="EMBL" id="FOFG01000007">
    <property type="protein sequence ID" value="SEQ74922.1"/>
    <property type="molecule type" value="Genomic_DNA"/>
</dbReference>
<dbReference type="GO" id="GO:0030288">
    <property type="term" value="C:outer membrane-bounded periplasmic space"/>
    <property type="evidence" value="ECO:0007669"/>
    <property type="project" value="UniProtKB-ARBA"/>
</dbReference>
<evidence type="ECO:0000313" key="5">
    <source>
        <dbReference type="EMBL" id="SEQ74922.1"/>
    </source>
</evidence>
<dbReference type="InterPro" id="IPR039424">
    <property type="entry name" value="SBP_5"/>
</dbReference>
<dbReference type="Gene3D" id="3.10.105.10">
    <property type="entry name" value="Dipeptide-binding Protein, Domain 3"/>
    <property type="match status" value="1"/>
</dbReference>
<dbReference type="Proteomes" id="UP000199647">
    <property type="component" value="Unassembled WGS sequence"/>
</dbReference>
<dbReference type="Gene3D" id="3.90.76.10">
    <property type="entry name" value="Dipeptide-binding Protein, Domain 1"/>
    <property type="match status" value="1"/>
</dbReference>
<proteinExistence type="inferred from homology"/>
<feature type="signal peptide" evidence="3">
    <location>
        <begin position="1"/>
        <end position="24"/>
    </location>
</feature>
<organism evidence="5 6">
    <name type="scientific">Faunimonas pinastri</name>
    <dbReference type="NCBI Taxonomy" id="1855383"/>
    <lineage>
        <taxon>Bacteria</taxon>
        <taxon>Pseudomonadati</taxon>
        <taxon>Pseudomonadota</taxon>
        <taxon>Alphaproteobacteria</taxon>
        <taxon>Hyphomicrobiales</taxon>
        <taxon>Afifellaceae</taxon>
        <taxon>Faunimonas</taxon>
    </lineage>
</organism>
<comment type="subcellular location">
    <subcellularLocation>
        <location evidence="1">Periplasm</location>
    </subcellularLocation>
</comment>
<keyword evidence="6" id="KW-1185">Reference proteome</keyword>
<feature type="domain" description="Solute-binding protein family 5" evidence="4">
    <location>
        <begin position="74"/>
        <end position="417"/>
    </location>
</feature>
<reference evidence="5 6" key="1">
    <citation type="submission" date="2016-10" db="EMBL/GenBank/DDBJ databases">
        <authorList>
            <person name="de Groot N.N."/>
        </authorList>
    </citation>
    <scope>NUCLEOTIDE SEQUENCE [LARGE SCALE GENOMIC DNA]</scope>
    <source>
        <strain evidence="5 6">A52C2</strain>
    </source>
</reference>
<dbReference type="InterPro" id="IPR030678">
    <property type="entry name" value="Peptide/Ni-bd"/>
</dbReference>
<protein>
    <submittedName>
        <fullName evidence="5">Peptide/nickel transport system substrate-binding protein</fullName>
    </submittedName>
</protein>
<gene>
    <name evidence="5" type="ORF">SAMN05216548_107130</name>
</gene>
<name>A0A1H9IKB2_9HYPH</name>
<dbReference type="Gene3D" id="3.40.190.10">
    <property type="entry name" value="Periplasmic binding protein-like II"/>
    <property type="match status" value="1"/>
</dbReference>
<evidence type="ECO:0000256" key="3">
    <source>
        <dbReference type="SAM" id="SignalP"/>
    </source>
</evidence>
<dbReference type="Pfam" id="PF00496">
    <property type="entry name" value="SBP_bac_5"/>
    <property type="match status" value="1"/>
</dbReference>
<dbReference type="PIRSF" id="PIRSF002741">
    <property type="entry name" value="MppA"/>
    <property type="match status" value="1"/>
</dbReference>
<evidence type="ECO:0000256" key="2">
    <source>
        <dbReference type="ARBA" id="ARBA00005695"/>
    </source>
</evidence>
<comment type="similarity">
    <text evidence="2">Belongs to the bacterial solute-binding protein 5 family.</text>
</comment>
<keyword evidence="3" id="KW-0732">Signal</keyword>
<dbReference type="CDD" id="cd08491">
    <property type="entry name" value="PBP2_NikA_DppA_OppA_like_12"/>
    <property type="match status" value="1"/>
</dbReference>
<evidence type="ECO:0000259" key="4">
    <source>
        <dbReference type="Pfam" id="PF00496"/>
    </source>
</evidence>
<dbReference type="PANTHER" id="PTHR30290">
    <property type="entry name" value="PERIPLASMIC BINDING COMPONENT OF ABC TRANSPORTER"/>
    <property type="match status" value="1"/>
</dbReference>
<sequence>MKQAKQLAGIAFVSMLAWSGAAMAQGKSDVTIVLGEQTDLLEPCMATRSNIGRVILQNISETLTEIDVRNNSTLKPRLATSWEQVDPTTWRFHLRQNVTFSDGSTFDAEDVKHSIERSMSSKITCETSRYFGDTKITPSVVDDHTIDIKTDPAEPVLPLLMSLLTIVPSETPVEFTRNPIGTGPYKLAEWTPGQRIVLTQRDGYWGDKPAVAKATYVFRSDSAVRAAMVKTGEADIAPAISAEDATDKSIDFSYPNSETLYIRPDDSMPPLNDKRVRKALNMAIDRQSFIGSLLPEGTEIATTVVPSTTAGVPKDLKPFPYDPEGAKKLLAEAKADGVPVDTKLELVGRTNLFPNVTEVMEATLGMLKDAGFNVDLKMHEVAEFEGIYSKPFQKGRAPQLVAAQHDNARGDPVFSMFWKYASDGRQSTLSDPHVDDLIKQATAATGDKRNQLWSELFTYLHDDVVADVQLFHMVSFARISPKLDYKPSIALNGQLQLSEIKFK</sequence>
<dbReference type="SUPFAM" id="SSF53850">
    <property type="entry name" value="Periplasmic binding protein-like II"/>
    <property type="match status" value="1"/>
</dbReference>